<reference evidence="1 2" key="2">
    <citation type="journal article" date="2001" name="Science">
        <title>Genome sequence of the plant pathogen and biotechnology agent Agrobacterium tumefaciens C58.</title>
        <authorList>
            <person name="Goodner B."/>
            <person name="Hinkle G."/>
            <person name="Gattung S."/>
            <person name="Miller N."/>
            <person name="Blanchard M."/>
            <person name="Qurollo B."/>
            <person name="Goldman B.S."/>
            <person name="Cao Y."/>
            <person name="Askenazi M."/>
            <person name="Halling C."/>
            <person name="Mullin L."/>
            <person name="Houmiel K."/>
            <person name="Gordon J."/>
            <person name="Vaudin M."/>
            <person name="Iartchouk O."/>
            <person name="Epp A."/>
            <person name="Liu F."/>
            <person name="Wollam C."/>
            <person name="Allinger M."/>
            <person name="Doughty D."/>
            <person name="Scott C."/>
            <person name="Lappas C."/>
            <person name="Markelz B."/>
            <person name="Flanagan C."/>
            <person name="Crowell C."/>
            <person name="Gurson J."/>
            <person name="Lomo C."/>
            <person name="Sear C."/>
            <person name="Strub G."/>
            <person name="Cielo C."/>
            <person name="Slater S."/>
        </authorList>
    </citation>
    <scope>NUCLEOTIDE SEQUENCE [LARGE SCALE GENOMIC DNA]</scope>
    <source>
        <strain evidence="2">C58 / ATCC 33970</strain>
    </source>
</reference>
<reference evidence="1 2" key="1">
    <citation type="journal article" date="2001" name="Science">
        <title>The genome of the natural genetic engineer Agrobacterium tumefaciens C58.</title>
        <authorList>
            <person name="Wood D.W."/>
            <person name="Setubal J.C."/>
            <person name="Kaul R."/>
            <person name="Monks D.E."/>
            <person name="Kitajima J.P."/>
            <person name="Okura V.K."/>
            <person name="Zhou Y."/>
            <person name="Chen L."/>
            <person name="Wood G.E."/>
            <person name="Almeida N.F.Jr."/>
            <person name="Woo L."/>
            <person name="Chen Y."/>
            <person name="Paulsen I.T."/>
            <person name="Eisen J.A."/>
            <person name="Karp P.D."/>
            <person name="Bovee D.Sr."/>
            <person name="Chapman P."/>
            <person name="Clendenning J."/>
            <person name="Deatherage G."/>
            <person name="Gillet W."/>
            <person name="Grant C."/>
            <person name="Kutyavin T."/>
            <person name="Levy R."/>
            <person name="Li M.J."/>
            <person name="McClelland E."/>
            <person name="Palmieri A."/>
            <person name="Raymond C."/>
            <person name="Rouse G."/>
            <person name="Saenphimmachak C."/>
            <person name="Wu Z."/>
            <person name="Romero P."/>
            <person name="Gordon D."/>
            <person name="Zhang S."/>
            <person name="Yoo H."/>
            <person name="Tao Y."/>
            <person name="Biddle P."/>
            <person name="Jung M."/>
            <person name="Krespan W."/>
            <person name="Perry M."/>
            <person name="Gordon-Kamm B."/>
            <person name="Liao L."/>
            <person name="Kim S."/>
            <person name="Hendrick C."/>
            <person name="Zhao Z.Y."/>
            <person name="Dolan M."/>
            <person name="Chumley F."/>
            <person name="Tingey S.V."/>
            <person name="Tomb J.F."/>
            <person name="Gordon M.P."/>
            <person name="Olson M.V."/>
            <person name="Nester E.W."/>
        </authorList>
    </citation>
    <scope>NUCLEOTIDE SEQUENCE [LARGE SCALE GENOMIC DNA]</scope>
    <source>
        <strain evidence="2">C58 / ATCC 33970</strain>
    </source>
</reference>
<protein>
    <submittedName>
        <fullName evidence="1">Uncharacterized protein</fullName>
    </submittedName>
</protein>
<name>Q8UKR5_AGRFC</name>
<gene>
    <name evidence="1" type="ordered locus">Atu5034</name>
</gene>
<dbReference type="BioCyc" id="AGRO:ATU5034-MONOMER"/>
<dbReference type="AlphaFoldDB" id="Q8UKR5"/>
<evidence type="ECO:0000313" key="2">
    <source>
        <dbReference type="Proteomes" id="UP000000813"/>
    </source>
</evidence>
<dbReference type="HOGENOM" id="CLU_2662899_0_0_5"/>
<sequence length="75" mass="8001">MIEPETQTNLSVAVLAVAVIRHDLLLECAAVFGHAKPPKLGVQLSGVSSFARAFSFYGFDINRERPASAISGDRG</sequence>
<keyword evidence="1" id="KW-0614">Plasmid</keyword>
<proteinExistence type="predicted"/>
<geneLocation type="plasmid" evidence="1 2">
    <name>At</name>
</geneLocation>
<accession>Q8UKR5</accession>
<dbReference type="Proteomes" id="UP000000813">
    <property type="component" value="Plasmid At"/>
</dbReference>
<organism evidence="1 2">
    <name type="scientific">Agrobacterium fabrum (strain C58 / ATCC 33970)</name>
    <name type="common">Agrobacterium tumefaciens (strain C58)</name>
    <dbReference type="NCBI Taxonomy" id="176299"/>
    <lineage>
        <taxon>Bacteria</taxon>
        <taxon>Pseudomonadati</taxon>
        <taxon>Pseudomonadota</taxon>
        <taxon>Alphaproteobacteria</taxon>
        <taxon>Hyphomicrobiales</taxon>
        <taxon>Rhizobiaceae</taxon>
        <taxon>Rhizobium/Agrobacterium group</taxon>
        <taxon>Agrobacterium</taxon>
        <taxon>Agrobacterium tumefaciens complex</taxon>
    </lineage>
</organism>
<dbReference type="EnsemblBacteria" id="AAL45727">
    <property type="protein sequence ID" value="AAL45727"/>
    <property type="gene ID" value="Atu5034"/>
</dbReference>
<keyword evidence="2" id="KW-1185">Reference proteome</keyword>
<dbReference type="PIR" id="AI3163">
    <property type="entry name" value="AI3163"/>
</dbReference>
<dbReference type="KEGG" id="atu:Atu5034"/>
<evidence type="ECO:0000313" key="1">
    <source>
        <dbReference type="EMBL" id="AAL45727.1"/>
    </source>
</evidence>
<dbReference type="EMBL" id="AE007872">
    <property type="protein sequence ID" value="AAL45727.1"/>
    <property type="molecule type" value="Genomic_DNA"/>
</dbReference>